<dbReference type="PANTHER" id="PTHR48111">
    <property type="entry name" value="REGULATOR OF RPOS"/>
    <property type="match status" value="1"/>
</dbReference>
<dbReference type="SMART" id="SM00448">
    <property type="entry name" value="REC"/>
    <property type="match status" value="1"/>
</dbReference>
<keyword evidence="9" id="KW-1185">Reference proteome</keyword>
<comment type="caution">
    <text evidence="8">The sequence shown here is derived from an EMBL/GenBank/DDBJ whole genome shotgun (WGS) entry which is preliminary data.</text>
</comment>
<dbReference type="InterPro" id="IPR001789">
    <property type="entry name" value="Sig_transdc_resp-reg_receiver"/>
</dbReference>
<dbReference type="Gene3D" id="3.40.50.2300">
    <property type="match status" value="1"/>
</dbReference>
<dbReference type="Proteomes" id="UP001364211">
    <property type="component" value="Unassembled WGS sequence"/>
</dbReference>
<feature type="domain" description="OmpR/PhoB-type" evidence="7">
    <location>
        <begin position="131"/>
        <end position="231"/>
    </location>
</feature>
<gene>
    <name evidence="8" type="ORF">WJX68_24730</name>
</gene>
<dbReference type="PROSITE" id="PS51755">
    <property type="entry name" value="OMPR_PHOB"/>
    <property type="match status" value="1"/>
</dbReference>
<protein>
    <submittedName>
        <fullName evidence="8">Response regulator transcription factor</fullName>
    </submittedName>
</protein>
<name>A0ABU8TDY6_9PSEU</name>
<dbReference type="InterPro" id="IPR001867">
    <property type="entry name" value="OmpR/PhoB-type_DNA-bd"/>
</dbReference>
<dbReference type="SUPFAM" id="SSF52172">
    <property type="entry name" value="CheY-like"/>
    <property type="match status" value="1"/>
</dbReference>
<keyword evidence="2" id="KW-0902">Two-component regulatory system</keyword>
<feature type="DNA-binding region" description="OmpR/PhoB-type" evidence="5">
    <location>
        <begin position="131"/>
        <end position="231"/>
    </location>
</feature>
<dbReference type="InterPro" id="IPR036388">
    <property type="entry name" value="WH-like_DNA-bd_sf"/>
</dbReference>
<feature type="domain" description="Response regulatory" evidence="6">
    <location>
        <begin position="8"/>
        <end position="122"/>
    </location>
</feature>
<evidence type="ECO:0000256" key="4">
    <source>
        <dbReference type="PROSITE-ProRule" id="PRU00169"/>
    </source>
</evidence>
<keyword evidence="3 5" id="KW-0238">DNA-binding</keyword>
<proteinExistence type="predicted"/>
<evidence type="ECO:0000256" key="3">
    <source>
        <dbReference type="ARBA" id="ARBA00023125"/>
    </source>
</evidence>
<dbReference type="SUPFAM" id="SSF46894">
    <property type="entry name" value="C-terminal effector domain of the bipartite response regulators"/>
    <property type="match status" value="1"/>
</dbReference>
<dbReference type="PROSITE" id="PS50110">
    <property type="entry name" value="RESPONSE_REGULATORY"/>
    <property type="match status" value="1"/>
</dbReference>
<dbReference type="CDD" id="cd00383">
    <property type="entry name" value="trans_reg_C"/>
    <property type="match status" value="1"/>
</dbReference>
<feature type="modified residue" description="4-aspartylphosphate" evidence="4">
    <location>
        <position position="57"/>
    </location>
</feature>
<dbReference type="PANTHER" id="PTHR48111:SF40">
    <property type="entry name" value="PHOSPHATE REGULON TRANSCRIPTIONAL REGULATORY PROTEIN PHOB"/>
    <property type="match status" value="1"/>
</dbReference>
<accession>A0ABU8TDY6</accession>
<dbReference type="EMBL" id="JBBJUP010000030">
    <property type="protein sequence ID" value="MEJ8282159.1"/>
    <property type="molecule type" value="Genomic_DNA"/>
</dbReference>
<dbReference type="SMART" id="SM00862">
    <property type="entry name" value="Trans_reg_C"/>
    <property type="match status" value="1"/>
</dbReference>
<evidence type="ECO:0000256" key="1">
    <source>
        <dbReference type="ARBA" id="ARBA00022553"/>
    </source>
</evidence>
<dbReference type="InterPro" id="IPR011006">
    <property type="entry name" value="CheY-like_superfamily"/>
</dbReference>
<evidence type="ECO:0000313" key="8">
    <source>
        <dbReference type="EMBL" id="MEJ8282159.1"/>
    </source>
</evidence>
<keyword evidence="1 4" id="KW-0597">Phosphoprotein</keyword>
<evidence type="ECO:0000259" key="6">
    <source>
        <dbReference type="PROSITE" id="PS50110"/>
    </source>
</evidence>
<dbReference type="InterPro" id="IPR016032">
    <property type="entry name" value="Sig_transdc_resp-reg_C-effctor"/>
</dbReference>
<dbReference type="InterPro" id="IPR039420">
    <property type="entry name" value="WalR-like"/>
</dbReference>
<dbReference type="Pfam" id="PF00072">
    <property type="entry name" value="Response_reg"/>
    <property type="match status" value="1"/>
</dbReference>
<dbReference type="Pfam" id="PF00486">
    <property type="entry name" value="Trans_reg_C"/>
    <property type="match status" value="1"/>
</dbReference>
<sequence length="237" mass="25712">MIGPVNARILLVEDDRTIGDVLHGSLTGHGYDVHWAQAGGPALAAAERTPFELVLLDLGLPDLDGVEVCRRLRTLRPDAVVVALTARTAEMDVVLGLEAGADDYLTKPVRLTELLARIRAHLRRAGGDRAEDVLEVGALRVDTGARRATVAGRDLELRTREFDLLARLAADPGTALSREVLMADVWDAHWFGSTKTLDVHVAAVRRRLSGHRGESVPVITTLRGHGYRLELPAGPVR</sequence>
<evidence type="ECO:0000256" key="5">
    <source>
        <dbReference type="PROSITE-ProRule" id="PRU01091"/>
    </source>
</evidence>
<organism evidence="8 9">
    <name type="scientific">Pseudonocardia spirodelae</name>
    <dbReference type="NCBI Taxonomy" id="3133431"/>
    <lineage>
        <taxon>Bacteria</taxon>
        <taxon>Bacillati</taxon>
        <taxon>Actinomycetota</taxon>
        <taxon>Actinomycetes</taxon>
        <taxon>Pseudonocardiales</taxon>
        <taxon>Pseudonocardiaceae</taxon>
        <taxon>Pseudonocardia</taxon>
    </lineage>
</organism>
<reference evidence="8 9" key="1">
    <citation type="submission" date="2024-03" db="EMBL/GenBank/DDBJ databases">
        <title>Draft genome sequence of Pseudonocardia sp. DW16-2.</title>
        <authorList>
            <person name="Duangmal K."/>
        </authorList>
    </citation>
    <scope>NUCLEOTIDE SEQUENCE [LARGE SCALE GENOMIC DNA]</scope>
    <source>
        <strain evidence="8 9">DW16-2</strain>
    </source>
</reference>
<dbReference type="Gene3D" id="1.10.10.10">
    <property type="entry name" value="Winged helix-like DNA-binding domain superfamily/Winged helix DNA-binding domain"/>
    <property type="match status" value="1"/>
</dbReference>
<dbReference type="RefSeq" id="WP_340295306.1">
    <property type="nucleotide sequence ID" value="NZ_JBBJUP010000030.1"/>
</dbReference>
<evidence type="ECO:0000259" key="7">
    <source>
        <dbReference type="PROSITE" id="PS51755"/>
    </source>
</evidence>
<evidence type="ECO:0000256" key="2">
    <source>
        <dbReference type="ARBA" id="ARBA00023012"/>
    </source>
</evidence>
<dbReference type="Gene3D" id="6.10.250.690">
    <property type="match status" value="1"/>
</dbReference>
<evidence type="ECO:0000313" key="9">
    <source>
        <dbReference type="Proteomes" id="UP001364211"/>
    </source>
</evidence>